<keyword evidence="2" id="KW-1185">Reference proteome</keyword>
<evidence type="ECO:0000313" key="2">
    <source>
        <dbReference type="Proteomes" id="UP000009138"/>
    </source>
</evidence>
<gene>
    <name evidence="1" type="ORF">RO3G_14344</name>
</gene>
<sequence>MRDPTLINEPMYNAVANLFAQSGLIGFEYLASYDLAPPYKYYTGHILDHV</sequence>
<dbReference type="InParanoid" id="I1CMF3"/>
<organism evidence="1 2">
    <name type="scientific">Rhizopus delemar (strain RA 99-880 / ATCC MYA-4621 / FGSC 9543 / NRRL 43880)</name>
    <name type="common">Mucormycosis agent</name>
    <name type="synonym">Rhizopus arrhizus var. delemar</name>
    <dbReference type="NCBI Taxonomy" id="246409"/>
    <lineage>
        <taxon>Eukaryota</taxon>
        <taxon>Fungi</taxon>
        <taxon>Fungi incertae sedis</taxon>
        <taxon>Mucoromycota</taxon>
        <taxon>Mucoromycotina</taxon>
        <taxon>Mucoromycetes</taxon>
        <taxon>Mucorales</taxon>
        <taxon>Mucorineae</taxon>
        <taxon>Rhizopodaceae</taxon>
        <taxon>Rhizopus</taxon>
    </lineage>
</organism>
<dbReference type="AlphaFoldDB" id="I1CMF3"/>
<evidence type="ECO:0000313" key="1">
    <source>
        <dbReference type="EMBL" id="EIE89633.1"/>
    </source>
</evidence>
<dbReference type="RefSeq" id="XP_067525029.1">
    <property type="nucleotide sequence ID" value="XM_067668928.1"/>
</dbReference>
<protein>
    <submittedName>
        <fullName evidence="1">Uncharacterized protein</fullName>
    </submittedName>
</protein>
<dbReference type="EMBL" id="CH476744">
    <property type="protein sequence ID" value="EIE89633.1"/>
    <property type="molecule type" value="Genomic_DNA"/>
</dbReference>
<name>I1CMF3_RHIO9</name>
<dbReference type="GeneID" id="93621309"/>
<proteinExistence type="predicted"/>
<accession>I1CMF3</accession>
<dbReference type="Proteomes" id="UP000009138">
    <property type="component" value="Unassembled WGS sequence"/>
</dbReference>
<reference evidence="1 2" key="1">
    <citation type="journal article" date="2009" name="PLoS Genet.">
        <title>Genomic analysis of the basal lineage fungus Rhizopus oryzae reveals a whole-genome duplication.</title>
        <authorList>
            <person name="Ma L.-J."/>
            <person name="Ibrahim A.S."/>
            <person name="Skory C."/>
            <person name="Grabherr M.G."/>
            <person name="Burger G."/>
            <person name="Butler M."/>
            <person name="Elias M."/>
            <person name="Idnurm A."/>
            <person name="Lang B.F."/>
            <person name="Sone T."/>
            <person name="Abe A."/>
            <person name="Calvo S.E."/>
            <person name="Corrochano L.M."/>
            <person name="Engels R."/>
            <person name="Fu J."/>
            <person name="Hansberg W."/>
            <person name="Kim J.-M."/>
            <person name="Kodira C.D."/>
            <person name="Koehrsen M.J."/>
            <person name="Liu B."/>
            <person name="Miranda-Saavedra D."/>
            <person name="O'Leary S."/>
            <person name="Ortiz-Castellanos L."/>
            <person name="Poulter R."/>
            <person name="Rodriguez-Romero J."/>
            <person name="Ruiz-Herrera J."/>
            <person name="Shen Y.-Q."/>
            <person name="Zeng Q."/>
            <person name="Galagan J."/>
            <person name="Birren B.W."/>
            <person name="Cuomo C.A."/>
            <person name="Wickes B.L."/>
        </authorList>
    </citation>
    <scope>NUCLEOTIDE SEQUENCE [LARGE SCALE GENOMIC DNA]</scope>
    <source>
        <strain evidence="2">RA 99-880 / ATCC MYA-4621 / FGSC 9543 / NRRL 43880</strain>
    </source>
</reference>
<dbReference type="VEuPathDB" id="FungiDB:RO3G_14344"/>